<organism evidence="2 3">
    <name type="scientific">Gossypium arboreum</name>
    <name type="common">Tree cotton</name>
    <name type="synonym">Gossypium nanking</name>
    <dbReference type="NCBI Taxonomy" id="29729"/>
    <lineage>
        <taxon>Eukaryota</taxon>
        <taxon>Viridiplantae</taxon>
        <taxon>Streptophyta</taxon>
        <taxon>Embryophyta</taxon>
        <taxon>Tracheophyta</taxon>
        <taxon>Spermatophyta</taxon>
        <taxon>Magnoliopsida</taxon>
        <taxon>eudicotyledons</taxon>
        <taxon>Gunneridae</taxon>
        <taxon>Pentapetalae</taxon>
        <taxon>rosids</taxon>
        <taxon>malvids</taxon>
        <taxon>Malvales</taxon>
        <taxon>Malvaceae</taxon>
        <taxon>Malvoideae</taxon>
        <taxon>Gossypium</taxon>
    </lineage>
</organism>
<dbReference type="Proteomes" id="UP001358586">
    <property type="component" value="Chromosome 6"/>
</dbReference>
<feature type="compositionally biased region" description="Basic and acidic residues" evidence="1">
    <location>
        <begin position="62"/>
        <end position="83"/>
    </location>
</feature>
<name>A0ABR0PLK0_GOSAR</name>
<protein>
    <submittedName>
        <fullName evidence="2">Uncharacterized protein</fullName>
    </submittedName>
</protein>
<comment type="caution">
    <text evidence="2">The sequence shown here is derived from an EMBL/GenBank/DDBJ whole genome shotgun (WGS) entry which is preliminary data.</text>
</comment>
<dbReference type="EMBL" id="JARKNE010000006">
    <property type="protein sequence ID" value="KAK5825287.1"/>
    <property type="molecule type" value="Genomic_DNA"/>
</dbReference>
<evidence type="ECO:0000256" key="1">
    <source>
        <dbReference type="SAM" id="MobiDB-lite"/>
    </source>
</evidence>
<feature type="compositionally biased region" description="Polar residues" evidence="1">
    <location>
        <begin position="48"/>
        <end position="61"/>
    </location>
</feature>
<proteinExistence type="predicted"/>
<gene>
    <name evidence="2" type="ORF">PVK06_020101</name>
</gene>
<reference evidence="2 3" key="1">
    <citation type="submission" date="2023-03" db="EMBL/GenBank/DDBJ databases">
        <title>WGS of Gossypium arboreum.</title>
        <authorList>
            <person name="Yu D."/>
        </authorList>
    </citation>
    <scope>NUCLEOTIDE SEQUENCE [LARGE SCALE GENOMIC DNA]</scope>
    <source>
        <tissue evidence="2">Leaf</tissue>
    </source>
</reference>
<accession>A0ABR0PLK0</accession>
<evidence type="ECO:0000313" key="3">
    <source>
        <dbReference type="Proteomes" id="UP001358586"/>
    </source>
</evidence>
<keyword evidence="3" id="KW-1185">Reference proteome</keyword>
<sequence>MTIFWANVEKRDGAMKGSLQKNFTKPMLAFPKFRKKLQEIVEQGMPNANSAVAEPGTNNSIAKEKETTSPDKDIEKAELVHIETDDERTEEANLTPIPLEDSTAGIPPTFTKPMTERDLNFNRLIDEITKSENEDVDVPLELLKRKICYKHLTRKSTRQN</sequence>
<evidence type="ECO:0000313" key="2">
    <source>
        <dbReference type="EMBL" id="KAK5825287.1"/>
    </source>
</evidence>
<feature type="region of interest" description="Disordered" evidence="1">
    <location>
        <begin position="48"/>
        <end position="113"/>
    </location>
</feature>